<evidence type="ECO:0000313" key="3">
    <source>
        <dbReference type="EMBL" id="SPJ75144.1"/>
    </source>
</evidence>
<accession>A0AAE8M6Q3</accession>
<feature type="region of interest" description="Disordered" evidence="1">
    <location>
        <begin position="109"/>
        <end position="132"/>
    </location>
</feature>
<keyword evidence="4" id="KW-1185">Reference proteome</keyword>
<sequence>MKFFWSLALLAAAASAQSVTGSDAASPSASGGCDAEYIVKRCLETENAKVEACKPNDWDCLCAAYEAVATCFNNCPDDTRAGSAKGQVQINCQNASLYGTATKAKATKTGSATTTAEATATESDAADETSTATDSAAVAQNTNNAAEKARNTAGVLLAVAGVVAAIL</sequence>
<dbReference type="AlphaFoldDB" id="A0AAE8M6Q3"/>
<protein>
    <recommendedName>
        <fullName evidence="5">GPI anchored serine-threonine rich protein</fullName>
    </recommendedName>
</protein>
<evidence type="ECO:0000256" key="1">
    <source>
        <dbReference type="SAM" id="MobiDB-lite"/>
    </source>
</evidence>
<dbReference type="EMBL" id="ONZP01000151">
    <property type="protein sequence ID" value="SPJ75144.1"/>
    <property type="molecule type" value="Genomic_DNA"/>
</dbReference>
<reference evidence="3" key="1">
    <citation type="submission" date="2018-03" db="EMBL/GenBank/DDBJ databases">
        <authorList>
            <person name="Guldener U."/>
        </authorList>
    </citation>
    <scope>NUCLEOTIDE SEQUENCE</scope>
</reference>
<feature type="chain" id="PRO_5042050087" description="GPI anchored serine-threonine rich protein" evidence="2">
    <location>
        <begin position="17"/>
        <end position="167"/>
    </location>
</feature>
<keyword evidence="2" id="KW-0732">Signal</keyword>
<comment type="caution">
    <text evidence="3">The sequence shown here is derived from an EMBL/GenBank/DDBJ whole genome shotgun (WGS) entry which is preliminary data.</text>
</comment>
<proteinExistence type="predicted"/>
<evidence type="ECO:0000256" key="2">
    <source>
        <dbReference type="SAM" id="SignalP"/>
    </source>
</evidence>
<gene>
    <name evidence="3" type="ORF">FTOL_04875</name>
</gene>
<dbReference type="Proteomes" id="UP001187734">
    <property type="component" value="Unassembled WGS sequence"/>
</dbReference>
<organism evidence="3 4">
    <name type="scientific">Fusarium torulosum</name>
    <dbReference type="NCBI Taxonomy" id="33205"/>
    <lineage>
        <taxon>Eukaryota</taxon>
        <taxon>Fungi</taxon>
        <taxon>Dikarya</taxon>
        <taxon>Ascomycota</taxon>
        <taxon>Pezizomycotina</taxon>
        <taxon>Sordariomycetes</taxon>
        <taxon>Hypocreomycetidae</taxon>
        <taxon>Hypocreales</taxon>
        <taxon>Nectriaceae</taxon>
        <taxon>Fusarium</taxon>
    </lineage>
</organism>
<feature type="signal peptide" evidence="2">
    <location>
        <begin position="1"/>
        <end position="16"/>
    </location>
</feature>
<evidence type="ECO:0000313" key="4">
    <source>
        <dbReference type="Proteomes" id="UP001187734"/>
    </source>
</evidence>
<evidence type="ECO:0008006" key="5">
    <source>
        <dbReference type="Google" id="ProtNLM"/>
    </source>
</evidence>
<name>A0AAE8M6Q3_9HYPO</name>